<proteinExistence type="predicted"/>
<accession>A0AAD7GY06</accession>
<organism evidence="1 2">
    <name type="scientific">Mycena rosella</name>
    <name type="common">Pink bonnet</name>
    <name type="synonym">Agaricus rosellus</name>
    <dbReference type="NCBI Taxonomy" id="1033263"/>
    <lineage>
        <taxon>Eukaryota</taxon>
        <taxon>Fungi</taxon>
        <taxon>Dikarya</taxon>
        <taxon>Basidiomycota</taxon>
        <taxon>Agaricomycotina</taxon>
        <taxon>Agaricomycetes</taxon>
        <taxon>Agaricomycetidae</taxon>
        <taxon>Agaricales</taxon>
        <taxon>Marasmiineae</taxon>
        <taxon>Mycenaceae</taxon>
        <taxon>Mycena</taxon>
    </lineage>
</organism>
<name>A0AAD7GY06_MYCRO</name>
<evidence type="ECO:0000313" key="2">
    <source>
        <dbReference type="Proteomes" id="UP001221757"/>
    </source>
</evidence>
<dbReference type="SUPFAM" id="SSF56281">
    <property type="entry name" value="Metallo-hydrolase/oxidoreductase"/>
    <property type="match status" value="1"/>
</dbReference>
<sequence length="208" mass="23230">MEYVVVATHCHYDHVLGMEQFAPDSQILVSGNCPSFVSPANLPTHSLCKHMGIRTPVYTPILVSHQHAIRSRTHVPLALFDSAERMLYVGDSLYEEETIIFPKEGSIIEWMSSIEYLILFVKTQEEQGSNKTGPVLINSGHRTVSQPALGVLVAAKEFMQDVISGIEPVRERRTVRGDETVVYAQKGGRFALRCPERLVLAAQKISHM</sequence>
<dbReference type="EMBL" id="JARKIE010000005">
    <property type="protein sequence ID" value="KAJ7707768.1"/>
    <property type="molecule type" value="Genomic_DNA"/>
</dbReference>
<reference evidence="1" key="1">
    <citation type="submission" date="2023-03" db="EMBL/GenBank/DDBJ databases">
        <title>Massive genome expansion in bonnet fungi (Mycena s.s.) driven by repeated elements and novel gene families across ecological guilds.</title>
        <authorList>
            <consortium name="Lawrence Berkeley National Laboratory"/>
            <person name="Harder C.B."/>
            <person name="Miyauchi S."/>
            <person name="Viragh M."/>
            <person name="Kuo A."/>
            <person name="Thoen E."/>
            <person name="Andreopoulos B."/>
            <person name="Lu D."/>
            <person name="Skrede I."/>
            <person name="Drula E."/>
            <person name="Henrissat B."/>
            <person name="Morin E."/>
            <person name="Kohler A."/>
            <person name="Barry K."/>
            <person name="LaButti K."/>
            <person name="Morin E."/>
            <person name="Salamov A."/>
            <person name="Lipzen A."/>
            <person name="Mereny Z."/>
            <person name="Hegedus B."/>
            <person name="Baldrian P."/>
            <person name="Stursova M."/>
            <person name="Weitz H."/>
            <person name="Taylor A."/>
            <person name="Grigoriev I.V."/>
            <person name="Nagy L.G."/>
            <person name="Martin F."/>
            <person name="Kauserud H."/>
        </authorList>
    </citation>
    <scope>NUCLEOTIDE SEQUENCE</scope>
    <source>
        <strain evidence="1">CBHHK067</strain>
    </source>
</reference>
<comment type="caution">
    <text evidence="1">The sequence shown here is derived from an EMBL/GenBank/DDBJ whole genome shotgun (WGS) entry which is preliminary data.</text>
</comment>
<evidence type="ECO:0000313" key="1">
    <source>
        <dbReference type="EMBL" id="KAJ7707768.1"/>
    </source>
</evidence>
<dbReference type="Gene3D" id="3.60.15.10">
    <property type="entry name" value="Ribonuclease Z/Hydroxyacylglutathione hydrolase-like"/>
    <property type="match status" value="1"/>
</dbReference>
<evidence type="ECO:0008006" key="3">
    <source>
        <dbReference type="Google" id="ProtNLM"/>
    </source>
</evidence>
<dbReference type="Proteomes" id="UP001221757">
    <property type="component" value="Unassembled WGS sequence"/>
</dbReference>
<protein>
    <recommendedName>
        <fullName evidence="3">Metallo-beta-lactamase domain-containing protein</fullName>
    </recommendedName>
</protein>
<dbReference type="AlphaFoldDB" id="A0AAD7GY06"/>
<dbReference type="InterPro" id="IPR036866">
    <property type="entry name" value="RibonucZ/Hydroxyglut_hydro"/>
</dbReference>
<keyword evidence="2" id="KW-1185">Reference proteome</keyword>
<gene>
    <name evidence="1" type="ORF">B0H17DRAFT_1033917</name>
</gene>